<dbReference type="eggNOG" id="ENOG502S9TU">
    <property type="taxonomic scope" value="Eukaryota"/>
</dbReference>
<dbReference type="SUPFAM" id="SSF54236">
    <property type="entry name" value="Ubiquitin-like"/>
    <property type="match status" value="1"/>
</dbReference>
<dbReference type="PROSITE" id="PS51035">
    <property type="entry name" value="BAG"/>
    <property type="match status" value="1"/>
</dbReference>
<dbReference type="VEuPathDB" id="FungiDB:TAPDE_003383"/>
<dbReference type="OrthoDB" id="417450at2759"/>
<dbReference type="Gene3D" id="3.10.20.90">
    <property type="entry name" value="Phosphatidylinositol 3-kinase Catalytic Subunit, Chain A, domain 1"/>
    <property type="match status" value="1"/>
</dbReference>
<dbReference type="Proteomes" id="UP000013776">
    <property type="component" value="Unassembled WGS sequence"/>
</dbReference>
<dbReference type="InterPro" id="IPR029071">
    <property type="entry name" value="Ubiquitin-like_domsf"/>
</dbReference>
<evidence type="ECO:0000259" key="4">
    <source>
        <dbReference type="PROSITE" id="PS51035"/>
    </source>
</evidence>
<evidence type="ECO:0000256" key="2">
    <source>
        <dbReference type="SAM" id="MobiDB-lite"/>
    </source>
</evidence>
<dbReference type="InterPro" id="IPR003103">
    <property type="entry name" value="BAG_domain"/>
</dbReference>
<proteinExistence type="predicted"/>
<feature type="domain" description="Ubiquitin-like" evidence="3">
    <location>
        <begin position="40"/>
        <end position="95"/>
    </location>
</feature>
<dbReference type="GO" id="GO:0005634">
    <property type="term" value="C:nucleus"/>
    <property type="evidence" value="ECO:0007669"/>
    <property type="project" value="TreeGrafter"/>
</dbReference>
<evidence type="ECO:0000259" key="3">
    <source>
        <dbReference type="PROSITE" id="PS50053"/>
    </source>
</evidence>
<keyword evidence="6" id="KW-1185">Reference proteome</keyword>
<accession>R4XIM4</accession>
<keyword evidence="1" id="KW-0143">Chaperone</keyword>
<dbReference type="STRING" id="1097556.R4XIM4"/>
<reference evidence="5 6" key="1">
    <citation type="journal article" date="2013" name="MBio">
        <title>Genome sequencing of the plant pathogen Taphrina deformans, the causal agent of peach leaf curl.</title>
        <authorList>
            <person name="Cisse O.H."/>
            <person name="Almeida J.M.G.C.F."/>
            <person name="Fonseca A."/>
            <person name="Kumar A.A."/>
            <person name="Salojaervi J."/>
            <person name="Overmyer K."/>
            <person name="Hauser P.M."/>
            <person name="Pagni M."/>
        </authorList>
    </citation>
    <scope>NUCLEOTIDE SEQUENCE [LARGE SCALE GENOMIC DNA]</scope>
    <source>
        <strain evidence="6">PYCC 5710 / ATCC 11124 / CBS 356.35 / IMI 108563 / JCM 9778 / NBRC 8474</strain>
    </source>
</reference>
<dbReference type="EMBL" id="CAHR02000130">
    <property type="protein sequence ID" value="CCG83217.1"/>
    <property type="molecule type" value="Genomic_DNA"/>
</dbReference>
<feature type="compositionally biased region" description="Polar residues" evidence="2">
    <location>
        <begin position="91"/>
        <end position="110"/>
    </location>
</feature>
<dbReference type="InterPro" id="IPR000626">
    <property type="entry name" value="Ubiquitin-like_dom"/>
</dbReference>
<dbReference type="InterPro" id="IPR039773">
    <property type="entry name" value="BAG_chaperone_regulator"/>
</dbReference>
<dbReference type="GO" id="GO:0016020">
    <property type="term" value="C:membrane"/>
    <property type="evidence" value="ECO:0007669"/>
    <property type="project" value="TreeGrafter"/>
</dbReference>
<dbReference type="AlphaFoldDB" id="R4XIM4"/>
<dbReference type="Gene3D" id="1.20.58.120">
    <property type="entry name" value="BAG domain"/>
    <property type="match status" value="1"/>
</dbReference>
<comment type="caution">
    <text evidence="5">The sequence shown here is derived from an EMBL/GenBank/DDBJ whole genome shotgun (WGS) entry which is preliminary data.</text>
</comment>
<dbReference type="GO" id="GO:0050821">
    <property type="term" value="P:protein stabilization"/>
    <property type="evidence" value="ECO:0007669"/>
    <property type="project" value="TreeGrafter"/>
</dbReference>
<dbReference type="Pfam" id="PF00240">
    <property type="entry name" value="ubiquitin"/>
    <property type="match status" value="1"/>
</dbReference>
<evidence type="ECO:0000313" key="6">
    <source>
        <dbReference type="Proteomes" id="UP000013776"/>
    </source>
</evidence>
<dbReference type="SMART" id="SM00264">
    <property type="entry name" value="BAG"/>
    <property type="match status" value="1"/>
</dbReference>
<dbReference type="PANTHER" id="PTHR12329:SF16">
    <property type="entry name" value="BAG FAMILY MOLECULAR CHAPERONE REGULATOR 1"/>
    <property type="match status" value="1"/>
</dbReference>
<dbReference type="Pfam" id="PF02179">
    <property type="entry name" value="BAG"/>
    <property type="match status" value="1"/>
</dbReference>
<name>R4XIM4_TAPDE</name>
<dbReference type="GO" id="GO:0051087">
    <property type="term" value="F:protein-folding chaperone binding"/>
    <property type="evidence" value="ECO:0007669"/>
    <property type="project" value="InterPro"/>
</dbReference>
<protein>
    <submittedName>
        <fullName evidence="5">BAG domain protein</fullName>
    </submittedName>
</protein>
<sequence length="224" mass="24578">MNIFDKVFGSKKPNTIEVSYGKGKYDIDFTEGSIEDGTITVGELRSQCTYITNTPGQNIRLLYRGKNLTNDTVKLSAVGMKSGSKVLCMASPSTAPPEQSVNNANGTSSELHNRQAAAVKSPSEQLDALMLVIRTELQPPVEAFTSHVPDDAKARKETHDRLAELLLQKLFALDGITCKEEASQAEKDEVRQKRKDGVKYTQALLDSVDEIVRQDTMEAERAAA</sequence>
<dbReference type="PANTHER" id="PTHR12329">
    <property type="entry name" value="BCL2-ASSOCIATED ATHANOGENE"/>
    <property type="match status" value="1"/>
</dbReference>
<dbReference type="InterPro" id="IPR036533">
    <property type="entry name" value="BAG_dom_sf"/>
</dbReference>
<feature type="region of interest" description="Disordered" evidence="2">
    <location>
        <begin position="90"/>
        <end position="119"/>
    </location>
</feature>
<gene>
    <name evidence="5" type="ORF">TAPDE_003383</name>
</gene>
<evidence type="ECO:0000256" key="1">
    <source>
        <dbReference type="ARBA" id="ARBA00023186"/>
    </source>
</evidence>
<dbReference type="PROSITE" id="PS50053">
    <property type="entry name" value="UBIQUITIN_2"/>
    <property type="match status" value="1"/>
</dbReference>
<organism evidence="5 6">
    <name type="scientific">Taphrina deformans (strain PYCC 5710 / ATCC 11124 / CBS 356.35 / IMI 108563 / JCM 9778 / NBRC 8474)</name>
    <name type="common">Peach leaf curl fungus</name>
    <name type="synonym">Lalaria deformans</name>
    <dbReference type="NCBI Taxonomy" id="1097556"/>
    <lineage>
        <taxon>Eukaryota</taxon>
        <taxon>Fungi</taxon>
        <taxon>Dikarya</taxon>
        <taxon>Ascomycota</taxon>
        <taxon>Taphrinomycotina</taxon>
        <taxon>Taphrinomycetes</taxon>
        <taxon>Taphrinales</taxon>
        <taxon>Taphrinaceae</taxon>
        <taxon>Taphrina</taxon>
    </lineage>
</organism>
<evidence type="ECO:0000313" key="5">
    <source>
        <dbReference type="EMBL" id="CCG83217.1"/>
    </source>
</evidence>
<feature type="domain" description="BAG" evidence="4">
    <location>
        <begin position="125"/>
        <end position="212"/>
    </location>
</feature>
<dbReference type="GO" id="GO:0005829">
    <property type="term" value="C:cytosol"/>
    <property type="evidence" value="ECO:0007669"/>
    <property type="project" value="TreeGrafter"/>
</dbReference>
<dbReference type="SUPFAM" id="SSF63491">
    <property type="entry name" value="BAG domain"/>
    <property type="match status" value="1"/>
</dbReference>
<dbReference type="GO" id="GO:0000774">
    <property type="term" value="F:adenyl-nucleotide exchange factor activity"/>
    <property type="evidence" value="ECO:0007669"/>
    <property type="project" value="TreeGrafter"/>
</dbReference>